<proteinExistence type="predicted"/>
<sequence length="192" mass="20804">MHVEPHHTPEQLRELTDRQRRASLWRRLRAVTLAVEGATAPTIAAALGCTERAVQKWVRRYNEEGPDALADRGGRGPRPRVGSETAERLRARLDAGPTPADGVCTLRGPEVRRILREEFGVEPGRQATYDLLHRIGYKPPVPRPAHCKSDPEAQARVKRGSAVASATSSGGTRASGSRSGSPTRPASAGRGR</sequence>
<reference evidence="3 4" key="1">
    <citation type="submission" date="2019-02" db="EMBL/GenBank/DDBJ databases">
        <title>Deep-cultivation of Planctomycetes and their phenomic and genomic characterization uncovers novel biology.</title>
        <authorList>
            <person name="Wiegand S."/>
            <person name="Jogler M."/>
            <person name="Boedeker C."/>
            <person name="Pinto D."/>
            <person name="Vollmers J."/>
            <person name="Rivas-Marin E."/>
            <person name="Kohn T."/>
            <person name="Peeters S.H."/>
            <person name="Heuer A."/>
            <person name="Rast P."/>
            <person name="Oberbeckmann S."/>
            <person name="Bunk B."/>
            <person name="Jeske O."/>
            <person name="Meyerdierks A."/>
            <person name="Storesund J.E."/>
            <person name="Kallscheuer N."/>
            <person name="Luecker S."/>
            <person name="Lage O.M."/>
            <person name="Pohl T."/>
            <person name="Merkel B.J."/>
            <person name="Hornburger P."/>
            <person name="Mueller R.-W."/>
            <person name="Bruemmer F."/>
            <person name="Labrenz M."/>
            <person name="Spormann A.M."/>
            <person name="Op den Camp H."/>
            <person name="Overmann J."/>
            <person name="Amann R."/>
            <person name="Jetten M.S.M."/>
            <person name="Mascher T."/>
            <person name="Medema M.H."/>
            <person name="Devos D.P."/>
            <person name="Kaster A.-K."/>
            <person name="Ovreas L."/>
            <person name="Rohde M."/>
            <person name="Galperin M.Y."/>
            <person name="Jogler C."/>
        </authorList>
    </citation>
    <scope>NUCLEOTIDE SEQUENCE [LARGE SCALE GENOMIC DNA]</scope>
    <source>
        <strain evidence="3 4">ElP</strain>
    </source>
</reference>
<dbReference type="Gene3D" id="1.10.10.10">
    <property type="entry name" value="Winged helix-like DNA-binding domain superfamily/Winged helix DNA-binding domain"/>
    <property type="match status" value="1"/>
</dbReference>
<dbReference type="Pfam" id="PF13384">
    <property type="entry name" value="HTH_23"/>
    <property type="match status" value="1"/>
</dbReference>
<feature type="region of interest" description="Disordered" evidence="1">
    <location>
        <begin position="137"/>
        <end position="192"/>
    </location>
</feature>
<dbReference type="Proteomes" id="UP000317835">
    <property type="component" value="Chromosome"/>
</dbReference>
<dbReference type="InterPro" id="IPR036388">
    <property type="entry name" value="WH-like_DNA-bd_sf"/>
</dbReference>
<feature type="compositionally biased region" description="Low complexity" evidence="1">
    <location>
        <begin position="160"/>
        <end position="192"/>
    </location>
</feature>
<dbReference type="OrthoDB" id="286470at2"/>
<keyword evidence="4" id="KW-1185">Reference proteome</keyword>
<dbReference type="AlphaFoldDB" id="A0A518GXY8"/>
<dbReference type="InterPro" id="IPR025959">
    <property type="entry name" value="Winged_HTH_dom"/>
</dbReference>
<dbReference type="EMBL" id="CP036426">
    <property type="protein sequence ID" value="QDV33459.1"/>
    <property type="molecule type" value="Genomic_DNA"/>
</dbReference>
<gene>
    <name evidence="3" type="ORF">ElP_13310</name>
</gene>
<dbReference type="InterPro" id="IPR009057">
    <property type="entry name" value="Homeodomain-like_sf"/>
</dbReference>
<dbReference type="KEGG" id="tpla:ElP_13310"/>
<evidence type="ECO:0000259" key="2">
    <source>
        <dbReference type="Pfam" id="PF13592"/>
    </source>
</evidence>
<feature type="domain" description="Winged helix-turn helix" evidence="2">
    <location>
        <begin position="106"/>
        <end position="158"/>
    </location>
</feature>
<evidence type="ECO:0000313" key="4">
    <source>
        <dbReference type="Proteomes" id="UP000317835"/>
    </source>
</evidence>
<organism evidence="3 4">
    <name type="scientific">Tautonia plasticadhaerens</name>
    <dbReference type="NCBI Taxonomy" id="2527974"/>
    <lineage>
        <taxon>Bacteria</taxon>
        <taxon>Pseudomonadati</taxon>
        <taxon>Planctomycetota</taxon>
        <taxon>Planctomycetia</taxon>
        <taxon>Isosphaerales</taxon>
        <taxon>Isosphaeraceae</taxon>
        <taxon>Tautonia</taxon>
    </lineage>
</organism>
<evidence type="ECO:0000256" key="1">
    <source>
        <dbReference type="SAM" id="MobiDB-lite"/>
    </source>
</evidence>
<accession>A0A518GXY8</accession>
<name>A0A518GXY8_9BACT</name>
<dbReference type="RefSeq" id="WP_145267832.1">
    <property type="nucleotide sequence ID" value="NZ_CP036426.1"/>
</dbReference>
<dbReference type="SUPFAM" id="SSF46689">
    <property type="entry name" value="Homeodomain-like"/>
    <property type="match status" value="1"/>
</dbReference>
<dbReference type="Pfam" id="PF13592">
    <property type="entry name" value="HTH_33"/>
    <property type="match status" value="1"/>
</dbReference>
<evidence type="ECO:0000313" key="3">
    <source>
        <dbReference type="EMBL" id="QDV33459.1"/>
    </source>
</evidence>
<protein>
    <recommendedName>
        <fullName evidence="2">Winged helix-turn helix domain-containing protein</fullName>
    </recommendedName>
</protein>